<sequence>MRKKGIALLLTLAVVLGLAACTPVQQPGPDEPGEPEESGLLARVDDEFVSEYITALDIALIRNHELLFDDPAKIPVETLEMLFLFALTDGEVEAGEKWKSAEDGLYHVPRADFEQVLSRVLEEYTLEENQQEYTFSLLSGFGGDRSVSVRDKEALSEDTIRLTVDFYPADTPGENLMYTKTYTLRLTEQGVKYLSILKSYEGTAEPTVHFGLKYGFAGYAKGGEFYSYYDEAGETVNPGELLTTRYDLYSMTQKLATGVEAPVQLDDAMYWQNVWTLRFWSEDKPEQGVLWTSGDHNALPREVTVLSQQEYGPYENEVRRRLDELGATQSRANVTQVLRCDVDGDGTQETFVAANSYRTDWELEPDEVSEQHTETTAASFVNRDHAVYSYLWMERDGEYHEIYREELTEGEQDYIALYFGTEILGLYDLDGDGKMELCYETMHWDVPEVFVCTLTGQPETVLETGFAW</sequence>
<proteinExistence type="predicted"/>
<gene>
    <name evidence="2" type="ORF">H8695_04580</name>
</gene>
<keyword evidence="1" id="KW-0732">Signal</keyword>
<feature type="chain" id="PRO_5037438427" evidence="1">
    <location>
        <begin position="20"/>
        <end position="468"/>
    </location>
</feature>
<reference evidence="2" key="1">
    <citation type="submission" date="2020-08" db="EMBL/GenBank/DDBJ databases">
        <title>Genome public.</title>
        <authorList>
            <person name="Liu C."/>
            <person name="Sun Q."/>
        </authorList>
    </citation>
    <scope>NUCLEOTIDE SEQUENCE</scope>
    <source>
        <strain evidence="2">BX7</strain>
    </source>
</reference>
<evidence type="ECO:0000313" key="3">
    <source>
        <dbReference type="Proteomes" id="UP000620366"/>
    </source>
</evidence>
<evidence type="ECO:0000256" key="1">
    <source>
        <dbReference type="SAM" id="SignalP"/>
    </source>
</evidence>
<dbReference type="RefSeq" id="WP_249299709.1">
    <property type="nucleotide sequence ID" value="NZ_JACRSP010000002.1"/>
</dbReference>
<keyword evidence="3" id="KW-1185">Reference proteome</keyword>
<feature type="signal peptide" evidence="1">
    <location>
        <begin position="1"/>
        <end position="19"/>
    </location>
</feature>
<dbReference type="SUPFAM" id="SSF69318">
    <property type="entry name" value="Integrin alpha N-terminal domain"/>
    <property type="match status" value="1"/>
</dbReference>
<evidence type="ECO:0000313" key="2">
    <source>
        <dbReference type="EMBL" id="MBC8535965.1"/>
    </source>
</evidence>
<protein>
    <submittedName>
        <fullName evidence="2">Uncharacterized protein</fullName>
    </submittedName>
</protein>
<dbReference type="Proteomes" id="UP000620366">
    <property type="component" value="Unassembled WGS sequence"/>
</dbReference>
<dbReference type="PROSITE" id="PS51257">
    <property type="entry name" value="PROKAR_LIPOPROTEIN"/>
    <property type="match status" value="1"/>
</dbReference>
<dbReference type="AlphaFoldDB" id="A0A926DFA7"/>
<dbReference type="InterPro" id="IPR028994">
    <property type="entry name" value="Integrin_alpha_N"/>
</dbReference>
<organism evidence="2 3">
    <name type="scientific">Feifania hominis</name>
    <dbReference type="NCBI Taxonomy" id="2763660"/>
    <lineage>
        <taxon>Bacteria</taxon>
        <taxon>Bacillati</taxon>
        <taxon>Bacillota</taxon>
        <taxon>Clostridia</taxon>
        <taxon>Eubacteriales</taxon>
        <taxon>Feifaniaceae</taxon>
        <taxon>Feifania</taxon>
    </lineage>
</organism>
<accession>A0A926DFA7</accession>
<comment type="caution">
    <text evidence="2">The sequence shown here is derived from an EMBL/GenBank/DDBJ whole genome shotgun (WGS) entry which is preliminary data.</text>
</comment>
<name>A0A926DFA7_9FIRM</name>
<dbReference type="EMBL" id="JACRSP010000002">
    <property type="protein sequence ID" value="MBC8535965.1"/>
    <property type="molecule type" value="Genomic_DNA"/>
</dbReference>